<protein>
    <recommendedName>
        <fullName evidence="1">VWA-like domain-containing protein</fullName>
    </recommendedName>
</protein>
<organism evidence="2 3">
    <name type="scientific">Metabacillus litoralis</name>
    <dbReference type="NCBI Taxonomy" id="152268"/>
    <lineage>
        <taxon>Bacteria</taxon>
        <taxon>Bacillati</taxon>
        <taxon>Bacillota</taxon>
        <taxon>Bacilli</taxon>
        <taxon>Bacillales</taxon>
        <taxon>Bacillaceae</taxon>
        <taxon>Metabacillus</taxon>
    </lineage>
</organism>
<dbReference type="Pfam" id="PF09967">
    <property type="entry name" value="DUF2201"/>
    <property type="match status" value="1"/>
</dbReference>
<sequence>MKWQRLLLSKLQEREGKKIALAIDTSTNQTKTILIQNIVKLFGEVCPKSLLVQADFKIRSITSIKDDQIKYYTHGKSSYTEVLEWTEKEEIDTLFYITDVTGYFYEELTFKKEVFWLVPDEFVPKVPFGKAIRVA</sequence>
<evidence type="ECO:0000313" key="2">
    <source>
        <dbReference type="EMBL" id="OAS86063.1"/>
    </source>
</evidence>
<feature type="domain" description="VWA-like" evidence="1">
    <location>
        <begin position="19"/>
        <end position="134"/>
    </location>
</feature>
<dbReference type="STRING" id="152268.A6K24_22330"/>
<comment type="caution">
    <text evidence="2">The sequence shown here is derived from an EMBL/GenBank/DDBJ whole genome shotgun (WGS) entry which is preliminary data.</text>
</comment>
<dbReference type="OrthoDB" id="2719107at2"/>
<name>A0A179T0J5_9BACI</name>
<dbReference type="AlphaFoldDB" id="A0A179T0J5"/>
<dbReference type="EMBL" id="LWSG01000015">
    <property type="protein sequence ID" value="OAS86063.1"/>
    <property type="molecule type" value="Genomic_DNA"/>
</dbReference>
<evidence type="ECO:0000313" key="3">
    <source>
        <dbReference type="Proteomes" id="UP000078534"/>
    </source>
</evidence>
<proteinExistence type="predicted"/>
<evidence type="ECO:0000259" key="1">
    <source>
        <dbReference type="Pfam" id="PF09967"/>
    </source>
</evidence>
<gene>
    <name evidence="2" type="ORF">A6K24_22330</name>
</gene>
<dbReference type="Proteomes" id="UP000078534">
    <property type="component" value="Unassembled WGS sequence"/>
</dbReference>
<dbReference type="InterPro" id="IPR018698">
    <property type="entry name" value="VWA-like_dom"/>
</dbReference>
<reference evidence="3" key="1">
    <citation type="submission" date="2016-04" db="EMBL/GenBank/DDBJ databases">
        <authorList>
            <person name="Lyu Z."/>
            <person name="Lyu W."/>
        </authorList>
    </citation>
    <scope>NUCLEOTIDE SEQUENCE [LARGE SCALE GENOMIC DNA]</scope>
    <source>
        <strain evidence="3">C44</strain>
    </source>
</reference>
<keyword evidence="3" id="KW-1185">Reference proteome</keyword>
<dbReference type="RefSeq" id="WP_066332514.1">
    <property type="nucleotide sequence ID" value="NZ_LWSG01000015.1"/>
</dbReference>
<accession>A0A179T0J5</accession>